<dbReference type="EMBL" id="FOGW01000005">
    <property type="protein sequence ID" value="SER55920.1"/>
    <property type="molecule type" value="Genomic_DNA"/>
</dbReference>
<sequence>MPTAEIKNGVVVNSKNGPESKITSSKSKEVTQNKLGYDAFLKLLCAEMQYQDPLEPTSNTEYVAQLATFSQLEAMLSMQDTTTTNMANSLVGKIVDVEDEDLGKLVEGVVDYVKYIDGKAYVSVENKLYEIDKVKEVIDSTYYEATCLADALTQKVASLPSKENLTPSYKNTINDVYKMYDSMSMYARTFVDKSVIEKLVELKELADKFNTNVEGEQENNKVEETNETNQTSNNENQTGESTNNSTGE</sequence>
<feature type="compositionally biased region" description="Polar residues" evidence="4">
    <location>
        <begin position="239"/>
        <end position="248"/>
    </location>
</feature>
<evidence type="ECO:0000256" key="4">
    <source>
        <dbReference type="SAM" id="MobiDB-lite"/>
    </source>
</evidence>
<keyword evidence="6" id="KW-1185">Reference proteome</keyword>
<proteinExistence type="inferred from homology"/>
<feature type="region of interest" description="Disordered" evidence="4">
    <location>
        <begin position="211"/>
        <end position="248"/>
    </location>
</feature>
<keyword evidence="5" id="KW-0969">Cilium</keyword>
<feature type="compositionally biased region" description="Low complexity" evidence="4">
    <location>
        <begin position="227"/>
        <end position="238"/>
    </location>
</feature>
<keyword evidence="5" id="KW-0282">Flagellum</keyword>
<dbReference type="Proteomes" id="UP000182471">
    <property type="component" value="Unassembled WGS sequence"/>
</dbReference>
<evidence type="ECO:0000256" key="3">
    <source>
        <dbReference type="RuleBase" id="RU362076"/>
    </source>
</evidence>
<dbReference type="GO" id="GO:0044781">
    <property type="term" value="P:bacterial-type flagellum organization"/>
    <property type="evidence" value="ECO:0007669"/>
    <property type="project" value="UniProtKB-UniRule"/>
</dbReference>
<dbReference type="OrthoDB" id="280334at2"/>
<evidence type="ECO:0000256" key="2">
    <source>
        <dbReference type="ARBA" id="ARBA00022795"/>
    </source>
</evidence>
<dbReference type="Pfam" id="PF03963">
    <property type="entry name" value="FlgD"/>
    <property type="match status" value="1"/>
</dbReference>
<protein>
    <recommendedName>
        <fullName evidence="3">Basal-body rod modification protein FlgD</fullName>
    </recommendedName>
</protein>
<evidence type="ECO:0000256" key="1">
    <source>
        <dbReference type="ARBA" id="ARBA00010577"/>
    </source>
</evidence>
<comment type="similarity">
    <text evidence="1 3">Belongs to the FlgD family.</text>
</comment>
<reference evidence="6" key="1">
    <citation type="submission" date="2016-10" db="EMBL/GenBank/DDBJ databases">
        <authorList>
            <person name="Varghese N."/>
            <person name="Submissions S."/>
        </authorList>
    </citation>
    <scope>NUCLEOTIDE SEQUENCE [LARGE SCALE GENOMIC DNA]</scope>
    <source>
        <strain evidence="6">S1b</strain>
    </source>
</reference>
<gene>
    <name evidence="5" type="ORF">SAMN02910429_00462</name>
</gene>
<organism evidence="5 6">
    <name type="scientific">Lachnobacterium bovis</name>
    <dbReference type="NCBI Taxonomy" id="140626"/>
    <lineage>
        <taxon>Bacteria</taxon>
        <taxon>Bacillati</taxon>
        <taxon>Bacillota</taxon>
        <taxon>Clostridia</taxon>
        <taxon>Lachnospirales</taxon>
        <taxon>Lachnospiraceae</taxon>
        <taxon>Lachnobacterium</taxon>
    </lineage>
</organism>
<keyword evidence="2 3" id="KW-1005">Bacterial flagellum biogenesis</keyword>
<name>A0A1H9Q634_9FIRM</name>
<dbReference type="InterPro" id="IPR005648">
    <property type="entry name" value="FlgD"/>
</dbReference>
<dbReference type="AlphaFoldDB" id="A0A1H9Q634"/>
<evidence type="ECO:0000313" key="6">
    <source>
        <dbReference type="Proteomes" id="UP000182471"/>
    </source>
</evidence>
<keyword evidence="5" id="KW-0966">Cell projection</keyword>
<accession>A0A1H9Q634</accession>
<dbReference type="RefSeq" id="WP_051604866.1">
    <property type="nucleotide sequence ID" value="NZ_FOGW01000005.1"/>
</dbReference>
<comment type="function">
    <text evidence="3">Required for flagellar hook formation. May act as a scaffolding protein.</text>
</comment>
<evidence type="ECO:0000313" key="5">
    <source>
        <dbReference type="EMBL" id="SER55920.1"/>
    </source>
</evidence>